<name>A0A8J7AIH1_DESMC</name>
<comment type="caution">
    <text evidence="2">The sequence shown here is derived from an EMBL/GenBank/DDBJ whole genome shotgun (WGS) entry which is preliminary data.</text>
</comment>
<sequence length="299" mass="32667">MTDISNGIEIIKKVKPTLVSTFELLVKAITPVTAPGTEAVARTVVQGYFLTIANTSNSNIAVNLQFTATTPELNLDDTVVAQDASVDDEFQELVPTSDPRKFTHSLKIAAHDTALVTLLPDVTKTEIIKAAKLEIRGYVEISLISASDSTSVDLLLTPEHRGTFLPQNLLIPSRLPLDFDQLAYSLPTSTGGSLFTLTAPVFKIAKELKIEVKEFEKVQKDKDFEKLQAEKVAEINQVESLASGDGANDLRQLIGLMAERLDQIEQRTANGQNGQNGQSFIQAQERPNVGQQVVNQPRN</sequence>
<dbReference type="Proteomes" id="UP000622533">
    <property type="component" value="Unassembled WGS sequence"/>
</dbReference>
<evidence type="ECO:0000313" key="2">
    <source>
        <dbReference type="EMBL" id="MBE9027598.1"/>
    </source>
</evidence>
<dbReference type="AlphaFoldDB" id="A0A8J7AIH1"/>
<gene>
    <name evidence="2" type="ORF">IQ276_35810</name>
</gene>
<evidence type="ECO:0000313" key="3">
    <source>
        <dbReference type="Proteomes" id="UP000622533"/>
    </source>
</evidence>
<evidence type="ECO:0000256" key="1">
    <source>
        <dbReference type="SAM" id="MobiDB-lite"/>
    </source>
</evidence>
<protein>
    <submittedName>
        <fullName evidence="2">Uncharacterized protein</fullName>
    </submittedName>
</protein>
<accession>A0A8J7AIH1</accession>
<keyword evidence="3" id="KW-1185">Reference proteome</keyword>
<feature type="region of interest" description="Disordered" evidence="1">
    <location>
        <begin position="269"/>
        <end position="299"/>
    </location>
</feature>
<proteinExistence type="predicted"/>
<dbReference type="EMBL" id="JADEXS010000965">
    <property type="protein sequence ID" value="MBE9027598.1"/>
    <property type="molecule type" value="Genomic_DNA"/>
</dbReference>
<organism evidence="2 3">
    <name type="scientific">Desmonostoc muscorum LEGE 12446</name>
    <dbReference type="NCBI Taxonomy" id="1828758"/>
    <lineage>
        <taxon>Bacteria</taxon>
        <taxon>Bacillati</taxon>
        <taxon>Cyanobacteriota</taxon>
        <taxon>Cyanophyceae</taxon>
        <taxon>Nostocales</taxon>
        <taxon>Nostocaceae</taxon>
        <taxon>Desmonostoc</taxon>
    </lineage>
</organism>
<feature type="compositionally biased region" description="Polar residues" evidence="1">
    <location>
        <begin position="289"/>
        <end position="299"/>
    </location>
</feature>
<reference evidence="2" key="1">
    <citation type="submission" date="2020-10" db="EMBL/GenBank/DDBJ databases">
        <authorList>
            <person name="Castelo-Branco R."/>
            <person name="Eusebio N."/>
            <person name="Adriana R."/>
            <person name="Vieira A."/>
            <person name="Brugerolle De Fraissinette N."/>
            <person name="Rezende De Castro R."/>
            <person name="Schneider M.P."/>
            <person name="Vasconcelos V."/>
            <person name="Leao P.N."/>
        </authorList>
    </citation>
    <scope>NUCLEOTIDE SEQUENCE</scope>
    <source>
        <strain evidence="2">LEGE 12446</strain>
    </source>
</reference>
<feature type="compositionally biased region" description="Polar residues" evidence="1">
    <location>
        <begin position="269"/>
        <end position="282"/>
    </location>
</feature>